<dbReference type="RefSeq" id="WP_120369866.1">
    <property type="nucleotide sequence ID" value="NZ_BKYM01000001.1"/>
</dbReference>
<dbReference type="EMBL" id="RAXU01000007">
    <property type="protein sequence ID" value="RKG34206.1"/>
    <property type="molecule type" value="Genomic_DNA"/>
</dbReference>
<dbReference type="InterPro" id="IPR035944">
    <property type="entry name" value="YfbM-like_sf"/>
</dbReference>
<dbReference type="OrthoDB" id="6711401at2"/>
<accession>A0A3A8EL47</accession>
<dbReference type="AlphaFoldDB" id="A0A3A8EL47"/>
<proteinExistence type="predicted"/>
<gene>
    <name evidence="1" type="ORF">D7V21_07350</name>
</gene>
<reference evidence="1 2" key="1">
    <citation type="submission" date="2018-09" db="EMBL/GenBank/DDBJ databases">
        <title>The draft genome of Acinetobacter spp. strains.</title>
        <authorList>
            <person name="Qin J."/>
            <person name="Feng Y."/>
            <person name="Zong Z."/>
        </authorList>
    </citation>
    <scope>NUCLEOTIDE SEQUENCE [LARGE SCALE GENOMIC DNA]</scope>
    <source>
        <strain evidence="1 2">WCHAc060096</strain>
    </source>
</reference>
<name>A0A3A8EL47_9GAMM</name>
<dbReference type="Pfam" id="PF08974">
    <property type="entry name" value="DUF1877"/>
    <property type="match status" value="1"/>
</dbReference>
<dbReference type="Gene3D" id="3.40.1760.10">
    <property type="entry name" value="YfbM-like super family"/>
    <property type="match status" value="1"/>
</dbReference>
<evidence type="ECO:0000313" key="1">
    <source>
        <dbReference type="EMBL" id="RKG34206.1"/>
    </source>
</evidence>
<evidence type="ECO:0000313" key="2">
    <source>
        <dbReference type="Proteomes" id="UP000269001"/>
    </source>
</evidence>
<dbReference type="SUPFAM" id="SSF111069">
    <property type="entry name" value="Hypothetical protein yfbM"/>
    <property type="match status" value="1"/>
</dbReference>
<sequence>MNAILLAIEPNDLEILMIEAQTLDEIYHAPSIRAKLNLGETWQALQVLLLKKDESTAQDQALHYVIQAEYAFSHSALRIANVRYNPVIEVDEIAKALEQISIDEFKHRYDPDLLNQHKLFPFQWGNDVDKEQRELLMLFAQLKNFYELAQQHNHAVITLQSKQIMSDVYYMTQASSN</sequence>
<protein>
    <submittedName>
        <fullName evidence="1">DUF1877 family protein</fullName>
    </submittedName>
</protein>
<comment type="caution">
    <text evidence="1">The sequence shown here is derived from an EMBL/GenBank/DDBJ whole genome shotgun (WGS) entry which is preliminary data.</text>
</comment>
<organism evidence="1 2">
    <name type="scientific">Acinetobacter guerrae</name>
    <dbReference type="NCBI Taxonomy" id="1843371"/>
    <lineage>
        <taxon>Bacteria</taxon>
        <taxon>Pseudomonadati</taxon>
        <taxon>Pseudomonadota</taxon>
        <taxon>Gammaproteobacteria</taxon>
        <taxon>Moraxellales</taxon>
        <taxon>Moraxellaceae</taxon>
        <taxon>Acinetobacter</taxon>
    </lineage>
</organism>
<keyword evidence="2" id="KW-1185">Reference proteome</keyword>
<dbReference type="Proteomes" id="UP000269001">
    <property type="component" value="Unassembled WGS sequence"/>
</dbReference>
<dbReference type="InterPro" id="IPR015068">
    <property type="entry name" value="DUF1877"/>
</dbReference>